<evidence type="ECO:0000313" key="5">
    <source>
        <dbReference type="Proteomes" id="UP001555786"/>
    </source>
</evidence>
<dbReference type="InterPro" id="IPR001638">
    <property type="entry name" value="Solute-binding_3/MltF_N"/>
</dbReference>
<organism evidence="4 5">
    <name type="scientific">Labrys neptuniae</name>
    <dbReference type="NCBI Taxonomy" id="376174"/>
    <lineage>
        <taxon>Bacteria</taxon>
        <taxon>Pseudomonadati</taxon>
        <taxon>Pseudomonadota</taxon>
        <taxon>Alphaproteobacteria</taxon>
        <taxon>Hyphomicrobiales</taxon>
        <taxon>Xanthobacteraceae</taxon>
        <taxon>Labrys</taxon>
    </lineage>
</organism>
<feature type="signal peptide" evidence="2">
    <location>
        <begin position="1"/>
        <end position="21"/>
    </location>
</feature>
<gene>
    <name evidence="4" type="ORF">ABXS05_24475</name>
</gene>
<evidence type="ECO:0000256" key="1">
    <source>
        <dbReference type="ARBA" id="ARBA00022729"/>
    </source>
</evidence>
<dbReference type="RefSeq" id="WP_311933067.1">
    <property type="nucleotide sequence ID" value="NZ_JAVSCS010000004.1"/>
</dbReference>
<keyword evidence="5" id="KW-1185">Reference proteome</keyword>
<comment type="caution">
    <text evidence="4">The sequence shown here is derived from an EMBL/GenBank/DDBJ whole genome shotgun (WGS) entry which is preliminary data.</text>
</comment>
<dbReference type="PANTHER" id="PTHR35936:SF17">
    <property type="entry name" value="ARGININE-BINDING EXTRACELLULAR PROTEIN ARTP"/>
    <property type="match status" value="1"/>
</dbReference>
<sequence>MTAKFVTMVALATLASTAALAEQPSFVSDGSLNICTTAAFPPLTYKRSPGDLTPVGIDVEIAEALAKAWGASTTYTVTDFSGLLPTLGSGRCGLIISGIYVNDERRKTYDGVRYMKSATVLVTKAGNGAIGKPDDLSGLNVALEAGTYYKEERLDPLNKTLEAAGKAPVTIHNYPTQQAAYQQVIVGRVDATLTEEAEGAFRVADARDTLQIAYTWQSDFTYGIYMRRKDGDQAVVRDALRKLRDDGFFTALAQKYGLKSAAFDVDYDK</sequence>
<evidence type="ECO:0000256" key="2">
    <source>
        <dbReference type="SAM" id="SignalP"/>
    </source>
</evidence>
<reference evidence="4 5" key="1">
    <citation type="submission" date="2024-07" db="EMBL/GenBank/DDBJ databases">
        <title>Description of Labrys sedimenti sp. nov., isolated from a diclofenac-degrading enrichment culture.</title>
        <authorList>
            <person name="Tancsics A."/>
            <person name="Csepanyi A."/>
        </authorList>
    </citation>
    <scope>NUCLEOTIDE SEQUENCE [LARGE SCALE GENOMIC DNA]</scope>
    <source>
        <strain evidence="4 5">LMG 23578</strain>
    </source>
</reference>
<dbReference type="Gene3D" id="3.40.190.10">
    <property type="entry name" value="Periplasmic binding protein-like II"/>
    <property type="match status" value="2"/>
</dbReference>
<dbReference type="EMBL" id="JBFNQD010000010">
    <property type="protein sequence ID" value="MEW9308733.1"/>
    <property type="molecule type" value="Genomic_DNA"/>
</dbReference>
<proteinExistence type="predicted"/>
<dbReference type="PANTHER" id="PTHR35936">
    <property type="entry name" value="MEMBRANE-BOUND LYTIC MUREIN TRANSGLYCOSYLASE F"/>
    <property type="match status" value="1"/>
</dbReference>
<feature type="chain" id="PRO_5045257171" evidence="2">
    <location>
        <begin position="22"/>
        <end position="269"/>
    </location>
</feature>
<dbReference type="Proteomes" id="UP001555786">
    <property type="component" value="Unassembled WGS sequence"/>
</dbReference>
<keyword evidence="1 2" id="KW-0732">Signal</keyword>
<dbReference type="Pfam" id="PF00497">
    <property type="entry name" value="SBP_bac_3"/>
    <property type="match status" value="1"/>
</dbReference>
<feature type="domain" description="Solute-binding protein family 3/N-terminal" evidence="3">
    <location>
        <begin position="31"/>
        <end position="260"/>
    </location>
</feature>
<dbReference type="SMART" id="SM00062">
    <property type="entry name" value="PBPb"/>
    <property type="match status" value="1"/>
</dbReference>
<protein>
    <submittedName>
        <fullName evidence="4">Transporter substrate-binding domain-containing protein</fullName>
    </submittedName>
</protein>
<dbReference type="SUPFAM" id="SSF53850">
    <property type="entry name" value="Periplasmic binding protein-like II"/>
    <property type="match status" value="1"/>
</dbReference>
<accession>A0ABV3PSU7</accession>
<evidence type="ECO:0000313" key="4">
    <source>
        <dbReference type="EMBL" id="MEW9308733.1"/>
    </source>
</evidence>
<name>A0ABV3PSU7_9HYPH</name>
<evidence type="ECO:0000259" key="3">
    <source>
        <dbReference type="SMART" id="SM00062"/>
    </source>
</evidence>